<protein>
    <submittedName>
        <fullName evidence="1">Uncharacterized protein</fullName>
    </submittedName>
</protein>
<keyword evidence="2" id="KW-1185">Reference proteome</keyword>
<proteinExistence type="predicted"/>
<evidence type="ECO:0000313" key="2">
    <source>
        <dbReference type="Proteomes" id="UP001497444"/>
    </source>
</evidence>
<evidence type="ECO:0000313" key="1">
    <source>
        <dbReference type="EMBL" id="CAK9274316.1"/>
    </source>
</evidence>
<accession>A0ABP0X8N0</accession>
<reference evidence="1" key="1">
    <citation type="submission" date="2024-02" db="EMBL/GenBank/DDBJ databases">
        <authorList>
            <consortium name="ELIXIR-Norway"/>
            <consortium name="Elixir Norway"/>
        </authorList>
    </citation>
    <scope>NUCLEOTIDE SEQUENCE</scope>
</reference>
<gene>
    <name evidence="1" type="ORF">CSSPJE1EN1_LOCUS19794</name>
</gene>
<sequence>MDRKIGEMSSQGGTDRESRRTLHLPLQLLVEVHGRCGRQEHLLPWLLGSKVNLNARARRMYLDLGANTFETSIQWFMRWYPTDFTEVHAFEIDPQLFKLPKVEFAKDDNVEVPNPRAIVAKQTPRIPNWMLQRMTVYNKFVSDVDELLEKLK</sequence>
<organism evidence="1 2">
    <name type="scientific">Sphagnum jensenii</name>
    <dbReference type="NCBI Taxonomy" id="128206"/>
    <lineage>
        <taxon>Eukaryota</taxon>
        <taxon>Viridiplantae</taxon>
        <taxon>Streptophyta</taxon>
        <taxon>Embryophyta</taxon>
        <taxon>Bryophyta</taxon>
        <taxon>Sphagnophytina</taxon>
        <taxon>Sphagnopsida</taxon>
        <taxon>Sphagnales</taxon>
        <taxon>Sphagnaceae</taxon>
        <taxon>Sphagnum</taxon>
    </lineage>
</organism>
<dbReference type="EMBL" id="OZ020101">
    <property type="protein sequence ID" value="CAK9274316.1"/>
    <property type="molecule type" value="Genomic_DNA"/>
</dbReference>
<name>A0ABP0X8N0_9BRYO</name>
<dbReference type="Proteomes" id="UP001497444">
    <property type="component" value="Chromosome 6"/>
</dbReference>